<sequence length="792" mass="88492">MGKNLNLLTLEQARRAGGSYEERVAKQQIKQQMAAKSLPASPSMVQAPVVHDDLLQLTGHRRQRFFPKPEFSFRPTKVTTHPLAVGLNAFLFLSQMRIEGVDADQNLGNDEHRGEDDGPYTLSSRAGHTRGDRVPDRGPMFSAYMLPRRIVPRAADVRGNPINPVRQTTKVTQTAEPRLEHYIDKPLHIPDIIPSRRNVAEDILKKHHRDPEAMGSRKIANFIPEAWVSQGICRDGRSHCTYSKKYVDLYLEEYGRTVSPSGDIVGPTLTKQFGLPDLNDEFDAKFQEAMSTLAHTLTDIVDTALSNYGVEPESGRAQAYEVIRHALKPRVTLLSPLNHGSQGYILATGKGNFYISFSNKELAVEKIPLGGNLEDGGNASRWNAWISKHKHLFFSDDVRIGDGSMFRVHALGRASAPGAAVTEIVNKYLLDHWRGIYDEKYGETELENNSMEGRKLLPFVGDIYGLADAVVKENVNEAVFHVVGGVVDNIGPLKSVGKKLFKLTPSLAKKVWITHFRKGRVFRGHVEKIDGASFAKAGVHGGSQLVRQGDGMSWKPSIRKRGNVYCVTRARQRVKRGGDCSRVLPRTRRTHRHRQEAAPSHAAEPAYRDESNLLGSGTAGKVYQLDDAHVIKEYKRPLRGGNDAIVLRNAETSKEAFNRLYGENAASVILQATDDPAVKIVTLKMKKIPGESLASILRRNDWALAEQICEEASNRDVVSELIDQLKSHGISHWDINLANILYDHNTKKFNLIDFDSASLRPPGMPLTEGETMNMRSKLRFDLDDFRRLSHIE</sequence>
<dbReference type="GO" id="GO:0005524">
    <property type="term" value="F:ATP binding"/>
    <property type="evidence" value="ECO:0007669"/>
    <property type="project" value="InterPro"/>
</dbReference>
<dbReference type="GO" id="GO:0004672">
    <property type="term" value="F:protein kinase activity"/>
    <property type="evidence" value="ECO:0007669"/>
    <property type="project" value="InterPro"/>
</dbReference>
<feature type="region of interest" description="Disordered" evidence="1">
    <location>
        <begin position="104"/>
        <end position="139"/>
    </location>
</feature>
<dbReference type="SUPFAM" id="SSF56112">
    <property type="entry name" value="Protein kinase-like (PK-like)"/>
    <property type="match status" value="1"/>
</dbReference>
<dbReference type="InterPro" id="IPR011009">
    <property type="entry name" value="Kinase-like_dom_sf"/>
</dbReference>
<evidence type="ECO:0000313" key="3">
    <source>
        <dbReference type="EMBL" id="SMG02965.1"/>
    </source>
</evidence>
<reference evidence="3 4" key="1">
    <citation type="submission" date="2017-04" db="EMBL/GenBank/DDBJ databases">
        <authorList>
            <person name="Afonso C.L."/>
            <person name="Miller P.J."/>
            <person name="Scott M.A."/>
            <person name="Spackman E."/>
            <person name="Goraichik I."/>
            <person name="Dimitrov K.M."/>
            <person name="Suarez D.L."/>
            <person name="Swayne D.E."/>
        </authorList>
    </citation>
    <scope>NUCLEOTIDE SEQUENCE [LARGE SCALE GENOMIC DNA]</scope>
    <source>
        <strain evidence="3">LMG 28154</strain>
    </source>
</reference>
<gene>
    <name evidence="3" type="ORF">BSIN_5233</name>
</gene>
<name>A0A238HCZ7_9BURK</name>
<dbReference type="RefSeq" id="WP_089342223.1">
    <property type="nucleotide sequence ID" value="NZ_FXAN01000119.1"/>
</dbReference>
<dbReference type="PROSITE" id="PS50011">
    <property type="entry name" value="PROTEIN_KINASE_DOM"/>
    <property type="match status" value="1"/>
</dbReference>
<evidence type="ECO:0000259" key="2">
    <source>
        <dbReference type="PROSITE" id="PS50011"/>
    </source>
</evidence>
<dbReference type="Proteomes" id="UP000198460">
    <property type="component" value="Unassembled WGS sequence"/>
</dbReference>
<dbReference type="Gene3D" id="3.30.200.20">
    <property type="entry name" value="Phosphorylase Kinase, domain 1"/>
    <property type="match status" value="1"/>
</dbReference>
<evidence type="ECO:0000256" key="1">
    <source>
        <dbReference type="SAM" id="MobiDB-lite"/>
    </source>
</evidence>
<proteinExistence type="predicted"/>
<organism evidence="3 4">
    <name type="scientific">Burkholderia singularis</name>
    <dbReference type="NCBI Taxonomy" id="1503053"/>
    <lineage>
        <taxon>Bacteria</taxon>
        <taxon>Pseudomonadati</taxon>
        <taxon>Pseudomonadota</taxon>
        <taxon>Betaproteobacteria</taxon>
        <taxon>Burkholderiales</taxon>
        <taxon>Burkholderiaceae</taxon>
        <taxon>Burkholderia</taxon>
        <taxon>pseudomallei group</taxon>
    </lineage>
</organism>
<dbReference type="Gene3D" id="1.10.510.10">
    <property type="entry name" value="Transferase(Phosphotransferase) domain 1"/>
    <property type="match status" value="1"/>
</dbReference>
<evidence type="ECO:0000313" key="4">
    <source>
        <dbReference type="Proteomes" id="UP000198460"/>
    </source>
</evidence>
<dbReference type="Pfam" id="PF22303">
    <property type="entry name" value="OspG_kinase"/>
    <property type="match status" value="1"/>
</dbReference>
<dbReference type="AlphaFoldDB" id="A0A238HCZ7"/>
<dbReference type="InterPro" id="IPR054466">
    <property type="entry name" value="OspG_kinase"/>
</dbReference>
<dbReference type="InterPro" id="IPR000719">
    <property type="entry name" value="Prot_kinase_dom"/>
</dbReference>
<feature type="region of interest" description="Disordered" evidence="1">
    <location>
        <begin position="588"/>
        <end position="607"/>
    </location>
</feature>
<dbReference type="EMBL" id="FXAN01000119">
    <property type="protein sequence ID" value="SMG02965.1"/>
    <property type="molecule type" value="Genomic_DNA"/>
</dbReference>
<accession>A0A238HCZ7</accession>
<protein>
    <recommendedName>
        <fullName evidence="2">Protein kinase domain-containing protein</fullName>
    </recommendedName>
</protein>
<feature type="domain" description="Protein kinase" evidence="2">
    <location>
        <begin position="608"/>
        <end position="792"/>
    </location>
</feature>